<protein>
    <recommendedName>
        <fullName evidence="5">Carbohydrate binding protein with CBM9 domain</fullName>
    </recommendedName>
</protein>
<organism evidence="3 4">
    <name type="scientific">Flavobacterium endophyticum</name>
    <dbReference type="NCBI Taxonomy" id="1540163"/>
    <lineage>
        <taxon>Bacteria</taxon>
        <taxon>Pseudomonadati</taxon>
        <taxon>Bacteroidota</taxon>
        <taxon>Flavobacteriia</taxon>
        <taxon>Flavobacteriales</taxon>
        <taxon>Flavobacteriaceae</taxon>
        <taxon>Flavobacterium</taxon>
    </lineage>
</organism>
<dbReference type="Pfam" id="PF06452">
    <property type="entry name" value="CBM9_1"/>
    <property type="match status" value="1"/>
</dbReference>
<name>A0A495MLU0_9FLAO</name>
<dbReference type="Pfam" id="PF19313">
    <property type="entry name" value="DUF5916"/>
    <property type="match status" value="1"/>
</dbReference>
<feature type="domain" description="DUF5916" evidence="2">
    <location>
        <begin position="230"/>
        <end position="801"/>
    </location>
</feature>
<dbReference type="EMBL" id="RBLC01000001">
    <property type="protein sequence ID" value="RKS25853.1"/>
    <property type="molecule type" value="Genomic_DNA"/>
</dbReference>
<evidence type="ECO:0008006" key="5">
    <source>
        <dbReference type="Google" id="ProtNLM"/>
    </source>
</evidence>
<keyword evidence="4" id="KW-1185">Reference proteome</keyword>
<dbReference type="GO" id="GO:0030246">
    <property type="term" value="F:carbohydrate binding"/>
    <property type="evidence" value="ECO:0007669"/>
    <property type="project" value="InterPro"/>
</dbReference>
<dbReference type="RefSeq" id="WP_121375223.1">
    <property type="nucleotide sequence ID" value="NZ_RBLC01000001.1"/>
</dbReference>
<dbReference type="GO" id="GO:0004553">
    <property type="term" value="F:hydrolase activity, hydrolyzing O-glycosyl compounds"/>
    <property type="evidence" value="ECO:0007669"/>
    <property type="project" value="InterPro"/>
</dbReference>
<dbReference type="CDD" id="cd09618">
    <property type="entry name" value="CBM9_like_2"/>
    <property type="match status" value="1"/>
</dbReference>
<dbReference type="SUPFAM" id="SSF49344">
    <property type="entry name" value="CBD9-like"/>
    <property type="match status" value="1"/>
</dbReference>
<comment type="caution">
    <text evidence="3">The sequence shown here is derived from an EMBL/GenBank/DDBJ whole genome shotgun (WGS) entry which is preliminary data.</text>
</comment>
<dbReference type="InterPro" id="IPR045670">
    <property type="entry name" value="DUF5916"/>
</dbReference>
<dbReference type="OrthoDB" id="9786766at2"/>
<sequence>MGKPLLLILFFFSIIFTFDAYGQRKNLQTKSISESITIDGKLNESIWNSATVATDFLMLEPDNGRPISSEKKTDVRILYNNDAIYVAALLYDDDPKKILKEMTQRDNFGTADHFGIFINGFNDGQQDFRFFVSASGVQMDCLATEGNEDYSWDAIWDSEVSITEFGWVVEMKIPYAALRFSNAEKQTWGVNFYREIKRDRQKYTWNLIDMKIGATLPQTGQLEGIENIKPPTRLFFIPYSSFYVENSEEGTDNKFKAGMDIKYGINDSFTLDAILVPDFGQTKYDNVVLNLGPFEQQFNENRPFFTEGTDLFNKGELLYSRRIGGSPSVYLSSTDENIIASNPSSVNLINAVKVSGRTSKGLGIGVLNAVTEKTYGNFRNTQTNETTKVVVEPLTNYNILVLDQRFNQNSSVALVNTNVTRNGEFRDANVSAIVYDLNTKNNKFNLTGDFKYSYINEYGDNDNQEGINTAIQIGKKGGKWRYNAGGSYVSKKYDANDLGITFINNFHGVYTNIGYRILNPNSIFNTFKINTNYYAEFQNTTGRLQKGEINIDFNSTSRKNDYYALAVYINPLETYDFYESRVDGRYVNIPKNIYSSIYFSSNYNRKFALDITPYCTITSEKNRASYGLKIAPRYRFSNRLLMNYMIEIYNQNSDRGWVAFDNDDIIFAERDRRTLTNELGLKYAMNPKMTLNLAARHYWSYAENNQYLTLQNDGTLASNSTFTVNKNSNFSTWNFDLSYSWWFAPGSQISVLYRNNATDFRTEIDRRLGNNFKNLFDNNLNNIFSISIRYFIDYNSIKNKF</sequence>
<reference evidence="3 4" key="1">
    <citation type="submission" date="2018-10" db="EMBL/GenBank/DDBJ databases">
        <title>Genomic Encyclopedia of Archaeal and Bacterial Type Strains, Phase II (KMG-II): from individual species to whole genera.</title>
        <authorList>
            <person name="Goeker M."/>
        </authorList>
    </citation>
    <scope>NUCLEOTIDE SEQUENCE [LARGE SCALE GENOMIC DNA]</scope>
    <source>
        <strain evidence="3 4">DSM 29537</strain>
    </source>
</reference>
<evidence type="ECO:0000313" key="4">
    <source>
        <dbReference type="Proteomes" id="UP000277579"/>
    </source>
</evidence>
<dbReference type="InterPro" id="IPR010502">
    <property type="entry name" value="Carb-bd_dom_fam9"/>
</dbReference>
<evidence type="ECO:0000313" key="3">
    <source>
        <dbReference type="EMBL" id="RKS25853.1"/>
    </source>
</evidence>
<dbReference type="Proteomes" id="UP000277579">
    <property type="component" value="Unassembled WGS sequence"/>
</dbReference>
<dbReference type="Gene3D" id="2.60.40.1190">
    <property type="match status" value="1"/>
</dbReference>
<accession>A0A495MLU0</accession>
<evidence type="ECO:0000259" key="2">
    <source>
        <dbReference type="Pfam" id="PF19313"/>
    </source>
</evidence>
<evidence type="ECO:0000259" key="1">
    <source>
        <dbReference type="Pfam" id="PF06452"/>
    </source>
</evidence>
<dbReference type="GO" id="GO:0016052">
    <property type="term" value="P:carbohydrate catabolic process"/>
    <property type="evidence" value="ECO:0007669"/>
    <property type="project" value="InterPro"/>
</dbReference>
<gene>
    <name evidence="3" type="ORF">CLV94_0899</name>
</gene>
<feature type="domain" description="Carbohydrate-binding" evidence="1">
    <location>
        <begin position="38"/>
        <end position="192"/>
    </location>
</feature>
<dbReference type="AlphaFoldDB" id="A0A495MLU0"/>
<proteinExistence type="predicted"/>